<keyword evidence="11" id="KW-0833">Ubl conjugation pathway</keyword>
<evidence type="ECO:0000256" key="12">
    <source>
        <dbReference type="ARBA" id="ARBA00022833"/>
    </source>
</evidence>
<protein>
    <recommendedName>
        <fullName evidence="6">RBR-type E3 ubiquitin transferase</fullName>
        <ecNumber evidence="6">2.3.2.31</ecNumber>
    </recommendedName>
</protein>
<dbReference type="GO" id="GO:0008270">
    <property type="term" value="F:zinc ion binding"/>
    <property type="evidence" value="ECO:0007669"/>
    <property type="project" value="UniProtKB-KW"/>
</dbReference>
<organism evidence="16 17">
    <name type="scientific">Turnera subulata</name>
    <dbReference type="NCBI Taxonomy" id="218843"/>
    <lineage>
        <taxon>Eukaryota</taxon>
        <taxon>Viridiplantae</taxon>
        <taxon>Streptophyta</taxon>
        <taxon>Embryophyta</taxon>
        <taxon>Tracheophyta</taxon>
        <taxon>Spermatophyta</taxon>
        <taxon>Magnoliopsida</taxon>
        <taxon>eudicotyledons</taxon>
        <taxon>Gunneridae</taxon>
        <taxon>Pentapetalae</taxon>
        <taxon>rosids</taxon>
        <taxon>fabids</taxon>
        <taxon>Malpighiales</taxon>
        <taxon>Passifloraceae</taxon>
        <taxon>Turnera</taxon>
    </lineage>
</organism>
<dbReference type="Gene3D" id="3.30.40.10">
    <property type="entry name" value="Zinc/RING finger domain, C3HC4 (zinc finger)"/>
    <property type="match status" value="1"/>
</dbReference>
<evidence type="ECO:0000256" key="11">
    <source>
        <dbReference type="ARBA" id="ARBA00022786"/>
    </source>
</evidence>
<dbReference type="GO" id="GO:0061630">
    <property type="term" value="F:ubiquitin protein ligase activity"/>
    <property type="evidence" value="ECO:0007669"/>
    <property type="project" value="UniProtKB-EC"/>
</dbReference>
<dbReference type="InterPro" id="IPR017907">
    <property type="entry name" value="Znf_RING_CS"/>
</dbReference>
<dbReference type="SUPFAM" id="SSF57850">
    <property type="entry name" value="RING/U-box"/>
    <property type="match status" value="3"/>
</dbReference>
<dbReference type="PROSITE" id="PS51873">
    <property type="entry name" value="TRIAD"/>
    <property type="match status" value="1"/>
</dbReference>
<keyword evidence="17" id="KW-1185">Reference proteome</keyword>
<keyword evidence="10 13" id="KW-0863">Zinc-finger</keyword>
<dbReference type="Proteomes" id="UP001141552">
    <property type="component" value="Unassembled WGS sequence"/>
</dbReference>
<dbReference type="SMART" id="SM00647">
    <property type="entry name" value="IBR"/>
    <property type="match status" value="2"/>
</dbReference>
<comment type="cofactor">
    <cofactor evidence="2">
        <name>Zn(2+)</name>
        <dbReference type="ChEBI" id="CHEBI:29105"/>
    </cofactor>
</comment>
<dbReference type="InterPro" id="IPR018957">
    <property type="entry name" value="Znf_C3HC4_RING-type"/>
</dbReference>
<accession>A0A9Q0JDU5</accession>
<evidence type="ECO:0000313" key="16">
    <source>
        <dbReference type="EMBL" id="KAJ4837572.1"/>
    </source>
</evidence>
<reference evidence="16" key="1">
    <citation type="submission" date="2022-02" db="EMBL/GenBank/DDBJ databases">
        <authorList>
            <person name="Henning P.M."/>
            <person name="McCubbin A.G."/>
            <person name="Shore J.S."/>
        </authorList>
    </citation>
    <scope>NUCLEOTIDE SEQUENCE</scope>
    <source>
        <strain evidence="16">F60SS</strain>
        <tissue evidence="16">Leaves</tissue>
    </source>
</reference>
<dbReference type="InterPro" id="IPR044066">
    <property type="entry name" value="TRIAD_supradom"/>
</dbReference>
<evidence type="ECO:0000256" key="8">
    <source>
        <dbReference type="ARBA" id="ARBA00022723"/>
    </source>
</evidence>
<dbReference type="FunFam" id="3.30.40.10:FF:000230">
    <property type="entry name" value="RBR-type E3 ubiquitin transferase"/>
    <property type="match status" value="1"/>
</dbReference>
<dbReference type="Pfam" id="PF00097">
    <property type="entry name" value="zf-C3HC4"/>
    <property type="match status" value="1"/>
</dbReference>
<dbReference type="PANTHER" id="PTHR11685">
    <property type="entry name" value="RBR FAMILY RING FINGER AND IBR DOMAIN-CONTAINING"/>
    <property type="match status" value="1"/>
</dbReference>
<name>A0A9Q0JDU5_9ROSI</name>
<dbReference type="CDD" id="cd22582">
    <property type="entry name" value="BRcat_RBR_unk"/>
    <property type="match status" value="1"/>
</dbReference>
<evidence type="ECO:0000256" key="13">
    <source>
        <dbReference type="PROSITE-ProRule" id="PRU00175"/>
    </source>
</evidence>
<evidence type="ECO:0000256" key="2">
    <source>
        <dbReference type="ARBA" id="ARBA00001947"/>
    </source>
</evidence>
<feature type="domain" description="RING-type" evidence="14">
    <location>
        <begin position="146"/>
        <end position="191"/>
    </location>
</feature>
<dbReference type="InterPro" id="IPR002867">
    <property type="entry name" value="IBR_dom"/>
</dbReference>
<evidence type="ECO:0000256" key="6">
    <source>
        <dbReference type="ARBA" id="ARBA00012251"/>
    </source>
</evidence>
<dbReference type="InterPro" id="IPR013083">
    <property type="entry name" value="Znf_RING/FYVE/PHD"/>
</dbReference>
<evidence type="ECO:0000256" key="1">
    <source>
        <dbReference type="ARBA" id="ARBA00001798"/>
    </source>
</evidence>
<evidence type="ECO:0000313" key="17">
    <source>
        <dbReference type="Proteomes" id="UP001141552"/>
    </source>
</evidence>
<keyword evidence="12" id="KW-0862">Zinc</keyword>
<keyword evidence="7" id="KW-0808">Transferase</keyword>
<dbReference type="CDD" id="cd22584">
    <property type="entry name" value="Rcat_RBR_unk"/>
    <property type="match status" value="1"/>
</dbReference>
<sequence length="350" mass="39233">MAGGWITRYSVLELLPGTLENVRASASFAQEASKQTPSSTNPDYVDEFYFSAIIEDEEAQPQQPAGEEDFQVSDAKYAEGLQFQEALMGSVIVSQMKNIAPSPPSLTIIATTPLLKLDDDEEEMEGKVVCMEMVEAEPGQSSLSFCEICVERKENDEMFKTEGCLHSFCKECISKHVGTKVQECARVVTCPGLDCRAVLELDACRAVLSKWVIDIWEEALCEEVIGASHKFYCPFKDCSALLVNDNDGEEVIRESECPFCHRLFCAQCYVPWHSGVGCEEFMMLNEDERGREDLMVRELAKDKKWSRCPQCKFFVERTEGCPHMTCRCSFQFCYGCGAEWTQSHGGCTGV</sequence>
<dbReference type="PROSITE" id="PS00518">
    <property type="entry name" value="ZF_RING_1"/>
    <property type="match status" value="1"/>
</dbReference>
<keyword evidence="8" id="KW-0479">Metal-binding</keyword>
<dbReference type="PROSITE" id="PS50089">
    <property type="entry name" value="ZF_RING_2"/>
    <property type="match status" value="1"/>
</dbReference>
<evidence type="ECO:0000256" key="3">
    <source>
        <dbReference type="ARBA" id="ARBA00003976"/>
    </source>
</evidence>
<evidence type="ECO:0000256" key="4">
    <source>
        <dbReference type="ARBA" id="ARBA00004906"/>
    </source>
</evidence>
<dbReference type="Pfam" id="PF01485">
    <property type="entry name" value="IBR"/>
    <property type="match status" value="2"/>
</dbReference>
<feature type="domain" description="RING-type" evidence="15">
    <location>
        <begin position="142"/>
        <end position="350"/>
    </location>
</feature>
<dbReference type="InterPro" id="IPR001841">
    <property type="entry name" value="Znf_RING"/>
</dbReference>
<reference evidence="16" key="2">
    <citation type="journal article" date="2023" name="Plants (Basel)">
        <title>Annotation of the Turnera subulata (Passifloraceae) Draft Genome Reveals the S-Locus Evolved after the Divergence of Turneroideae from Passifloroideae in a Stepwise Manner.</title>
        <authorList>
            <person name="Henning P.M."/>
            <person name="Roalson E.H."/>
            <person name="Mir W."/>
            <person name="McCubbin A.G."/>
            <person name="Shore J.S."/>
        </authorList>
    </citation>
    <scope>NUCLEOTIDE SEQUENCE</scope>
    <source>
        <strain evidence="16">F60SS</strain>
    </source>
</reference>
<evidence type="ECO:0000256" key="7">
    <source>
        <dbReference type="ARBA" id="ARBA00022679"/>
    </source>
</evidence>
<proteinExistence type="inferred from homology"/>
<evidence type="ECO:0000256" key="9">
    <source>
        <dbReference type="ARBA" id="ARBA00022737"/>
    </source>
</evidence>
<gene>
    <name evidence="16" type="ORF">Tsubulata_014328</name>
</gene>
<dbReference type="GO" id="GO:0016567">
    <property type="term" value="P:protein ubiquitination"/>
    <property type="evidence" value="ECO:0007669"/>
    <property type="project" value="InterPro"/>
</dbReference>
<comment type="pathway">
    <text evidence="4">Protein modification; protein ubiquitination.</text>
</comment>
<evidence type="ECO:0000256" key="10">
    <source>
        <dbReference type="ARBA" id="ARBA00022771"/>
    </source>
</evidence>
<comment type="similarity">
    <text evidence="5">Belongs to the RBR family. Ariadne subfamily.</text>
</comment>
<dbReference type="AlphaFoldDB" id="A0A9Q0JDU5"/>
<comment type="catalytic activity">
    <reaction evidence="1">
        <text>[E2 ubiquitin-conjugating enzyme]-S-ubiquitinyl-L-cysteine + [acceptor protein]-L-lysine = [E2 ubiquitin-conjugating enzyme]-L-cysteine + [acceptor protein]-N(6)-ubiquitinyl-L-lysine.</text>
        <dbReference type="EC" id="2.3.2.31"/>
    </reaction>
</comment>
<dbReference type="InterPro" id="IPR031127">
    <property type="entry name" value="E3_UB_ligase_RBR"/>
</dbReference>
<evidence type="ECO:0000256" key="5">
    <source>
        <dbReference type="ARBA" id="ARBA00005884"/>
    </source>
</evidence>
<dbReference type="EC" id="2.3.2.31" evidence="6"/>
<comment type="function">
    <text evidence="3">Might act as an E3 ubiquitin-protein ligase, or as part of E3 complex, which accepts ubiquitin from specific E2 ubiquitin-conjugating enzymes and then transfers it to substrates.</text>
</comment>
<evidence type="ECO:0000259" key="15">
    <source>
        <dbReference type="PROSITE" id="PS51873"/>
    </source>
</evidence>
<dbReference type="OrthoDB" id="10009520at2759"/>
<evidence type="ECO:0000259" key="14">
    <source>
        <dbReference type="PROSITE" id="PS50089"/>
    </source>
</evidence>
<keyword evidence="9" id="KW-0677">Repeat</keyword>
<dbReference type="FunFam" id="1.20.120.1750:FF:000018">
    <property type="entry name" value="RBR-type E3 ubiquitin transferase"/>
    <property type="match status" value="1"/>
</dbReference>
<comment type="caution">
    <text evidence="16">The sequence shown here is derived from an EMBL/GenBank/DDBJ whole genome shotgun (WGS) entry which is preliminary data.</text>
</comment>
<dbReference type="Gene3D" id="1.20.120.1750">
    <property type="match status" value="1"/>
</dbReference>
<dbReference type="EMBL" id="JAKUCV010003797">
    <property type="protein sequence ID" value="KAJ4837572.1"/>
    <property type="molecule type" value="Genomic_DNA"/>
</dbReference>